<keyword evidence="3" id="KW-0813">Transport</keyword>
<dbReference type="RefSeq" id="WP_188392309.1">
    <property type="nucleotide sequence ID" value="NZ_BMEV01000036.1"/>
</dbReference>
<comment type="similarity">
    <text evidence="2">Belongs to the ABC transporter superfamily.</text>
</comment>
<dbReference type="PANTHER" id="PTHR43297">
    <property type="entry name" value="OLIGOPEPTIDE TRANSPORT ATP-BINDING PROTEIN APPD"/>
    <property type="match status" value="1"/>
</dbReference>
<name>A0A8J2TL36_9BACI</name>
<evidence type="ECO:0000256" key="1">
    <source>
        <dbReference type="ARBA" id="ARBA00004202"/>
    </source>
</evidence>
<keyword evidence="10" id="KW-1185">Reference proteome</keyword>
<accession>A0A8J2TL36</accession>
<evidence type="ECO:0000313" key="10">
    <source>
        <dbReference type="Proteomes" id="UP000602050"/>
    </source>
</evidence>
<evidence type="ECO:0000313" key="9">
    <source>
        <dbReference type="EMBL" id="GFZ78943.1"/>
    </source>
</evidence>
<dbReference type="PROSITE" id="PS50893">
    <property type="entry name" value="ABC_TRANSPORTER_2"/>
    <property type="match status" value="1"/>
</dbReference>
<keyword evidence="7" id="KW-0472">Membrane</keyword>
<evidence type="ECO:0000256" key="7">
    <source>
        <dbReference type="ARBA" id="ARBA00023136"/>
    </source>
</evidence>
<dbReference type="GO" id="GO:0015833">
    <property type="term" value="P:peptide transport"/>
    <property type="evidence" value="ECO:0007669"/>
    <property type="project" value="InterPro"/>
</dbReference>
<dbReference type="InterPro" id="IPR003439">
    <property type="entry name" value="ABC_transporter-like_ATP-bd"/>
</dbReference>
<evidence type="ECO:0000256" key="5">
    <source>
        <dbReference type="ARBA" id="ARBA00022741"/>
    </source>
</evidence>
<dbReference type="Pfam" id="PF08352">
    <property type="entry name" value="oligo_HPY"/>
    <property type="match status" value="1"/>
</dbReference>
<dbReference type="PROSITE" id="PS00211">
    <property type="entry name" value="ABC_TRANSPORTER_1"/>
    <property type="match status" value="1"/>
</dbReference>
<feature type="domain" description="ABC transporter" evidence="8">
    <location>
        <begin position="19"/>
        <end position="270"/>
    </location>
</feature>
<dbReference type="InterPro" id="IPR050388">
    <property type="entry name" value="ABC_Ni/Peptide_Import"/>
</dbReference>
<keyword evidence="5" id="KW-0547">Nucleotide-binding</keyword>
<dbReference type="FunFam" id="3.40.50.300:FF:000016">
    <property type="entry name" value="Oligopeptide ABC transporter ATP-binding component"/>
    <property type="match status" value="1"/>
</dbReference>
<dbReference type="NCBIfam" id="TIGR01727">
    <property type="entry name" value="oligo_HPY"/>
    <property type="match status" value="1"/>
</dbReference>
<reference evidence="9" key="1">
    <citation type="journal article" date="2014" name="Int. J. Syst. Evol. Microbiol.">
        <title>Complete genome sequence of Corynebacterium casei LMG S-19264T (=DSM 44701T), isolated from a smear-ripened cheese.</title>
        <authorList>
            <consortium name="US DOE Joint Genome Institute (JGI-PGF)"/>
            <person name="Walter F."/>
            <person name="Albersmeier A."/>
            <person name="Kalinowski J."/>
            <person name="Ruckert C."/>
        </authorList>
    </citation>
    <scope>NUCLEOTIDE SEQUENCE</scope>
    <source>
        <strain evidence="9">CGMCC 1.12360</strain>
    </source>
</reference>
<dbReference type="Pfam" id="PF00005">
    <property type="entry name" value="ABC_tran"/>
    <property type="match status" value="1"/>
</dbReference>
<dbReference type="EMBL" id="BMEV01000036">
    <property type="protein sequence ID" value="GFZ78943.1"/>
    <property type="molecule type" value="Genomic_DNA"/>
</dbReference>
<dbReference type="GO" id="GO:0005524">
    <property type="term" value="F:ATP binding"/>
    <property type="evidence" value="ECO:0007669"/>
    <property type="project" value="UniProtKB-KW"/>
</dbReference>
<proteinExistence type="inferred from homology"/>
<evidence type="ECO:0000259" key="8">
    <source>
        <dbReference type="PROSITE" id="PS50893"/>
    </source>
</evidence>
<dbReference type="CDD" id="cd03257">
    <property type="entry name" value="ABC_NikE_OppD_transporters"/>
    <property type="match status" value="1"/>
</dbReference>
<dbReference type="AlphaFoldDB" id="A0A8J2TL36"/>
<keyword evidence="6 9" id="KW-0067">ATP-binding</keyword>
<dbReference type="GO" id="GO:0016887">
    <property type="term" value="F:ATP hydrolysis activity"/>
    <property type="evidence" value="ECO:0007669"/>
    <property type="project" value="InterPro"/>
</dbReference>
<dbReference type="InterPro" id="IPR013563">
    <property type="entry name" value="Oligopep_ABC_C"/>
</dbReference>
<evidence type="ECO:0000256" key="6">
    <source>
        <dbReference type="ARBA" id="ARBA00022840"/>
    </source>
</evidence>
<comment type="caution">
    <text evidence="9">The sequence shown here is derived from an EMBL/GenBank/DDBJ whole genome shotgun (WGS) entry which is preliminary data.</text>
</comment>
<dbReference type="SUPFAM" id="SSF52540">
    <property type="entry name" value="P-loop containing nucleoside triphosphate hydrolases"/>
    <property type="match status" value="1"/>
</dbReference>
<dbReference type="PANTHER" id="PTHR43297:SF2">
    <property type="entry name" value="DIPEPTIDE TRANSPORT ATP-BINDING PROTEIN DPPD"/>
    <property type="match status" value="1"/>
</dbReference>
<keyword evidence="4" id="KW-1003">Cell membrane</keyword>
<dbReference type="InterPro" id="IPR003593">
    <property type="entry name" value="AAA+_ATPase"/>
</dbReference>
<evidence type="ECO:0000256" key="4">
    <source>
        <dbReference type="ARBA" id="ARBA00022475"/>
    </source>
</evidence>
<dbReference type="Gene3D" id="3.40.50.300">
    <property type="entry name" value="P-loop containing nucleotide triphosphate hydrolases"/>
    <property type="match status" value="1"/>
</dbReference>
<evidence type="ECO:0000256" key="3">
    <source>
        <dbReference type="ARBA" id="ARBA00022448"/>
    </source>
</evidence>
<dbReference type="InterPro" id="IPR017871">
    <property type="entry name" value="ABC_transporter-like_CS"/>
</dbReference>
<sequence length="342" mass="37902">MEKRETIAVGTMAADDILLEVEHLKTYFYLGKDKVAKAVDDVSFAIKRGETVALVGESGSGKSATSLSIMGLVPSPGKIVSGSIKLNGKELTRLSEKEMNNVRGRDIAMIFQEPMTSLDPLFPIGDQIAESLLRHKKLKKKEAKELAIELLKKVGFVRAEKMMKEYPHQLSGGMRQRVMIAIAMACNPQLLIADEPTTALDVTIQAQILDLMMDVKEEFDSAILLITHDLGVVAETADRVLVMYGGQIVEEGTVEEIFQQPKHPYTKGLLKSMPSLEMEVERLDAIPGSVPPSHQFPVGCRFADRCKFAMEICQKENPALFQTNGGRKVRCHLYESEEGEHE</sequence>
<comment type="subcellular location">
    <subcellularLocation>
        <location evidence="1">Cell membrane</location>
        <topology evidence="1">Peripheral membrane protein</topology>
    </subcellularLocation>
</comment>
<gene>
    <name evidence="9" type="primary">appD</name>
    <name evidence="9" type="ORF">GCM10010978_20490</name>
</gene>
<evidence type="ECO:0000256" key="2">
    <source>
        <dbReference type="ARBA" id="ARBA00005417"/>
    </source>
</evidence>
<dbReference type="SMART" id="SM00382">
    <property type="entry name" value="AAA"/>
    <property type="match status" value="1"/>
</dbReference>
<reference evidence="9" key="2">
    <citation type="submission" date="2020-09" db="EMBL/GenBank/DDBJ databases">
        <authorList>
            <person name="Sun Q."/>
            <person name="Zhou Y."/>
        </authorList>
    </citation>
    <scope>NUCLEOTIDE SEQUENCE</scope>
    <source>
        <strain evidence="9">CGMCC 1.12360</strain>
    </source>
</reference>
<dbReference type="GO" id="GO:0005886">
    <property type="term" value="C:plasma membrane"/>
    <property type="evidence" value="ECO:0007669"/>
    <property type="project" value="UniProtKB-SubCell"/>
</dbReference>
<dbReference type="Proteomes" id="UP000602050">
    <property type="component" value="Unassembled WGS sequence"/>
</dbReference>
<protein>
    <submittedName>
        <fullName evidence="9">Oligopeptide transport ATP-binding protein AppD</fullName>
    </submittedName>
</protein>
<dbReference type="InterPro" id="IPR027417">
    <property type="entry name" value="P-loop_NTPase"/>
</dbReference>
<organism evidence="9 10">
    <name type="scientific">Compostibacillus humi</name>
    <dbReference type="NCBI Taxonomy" id="1245525"/>
    <lineage>
        <taxon>Bacteria</taxon>
        <taxon>Bacillati</taxon>
        <taxon>Bacillota</taxon>
        <taxon>Bacilli</taxon>
        <taxon>Bacillales</taxon>
        <taxon>Bacillaceae</taxon>
        <taxon>Compostibacillus</taxon>
    </lineage>
</organism>